<dbReference type="EMBL" id="QRPB01000004">
    <property type="protein sequence ID" value="RHL81411.1"/>
    <property type="molecule type" value="Genomic_DNA"/>
</dbReference>
<dbReference type="Proteomes" id="UP000095384">
    <property type="component" value="Unassembled WGS sequence"/>
</dbReference>
<dbReference type="EMBL" id="QSFB01000037">
    <property type="protein sequence ID" value="RHA08756.1"/>
    <property type="molecule type" value="Genomic_DNA"/>
</dbReference>
<protein>
    <submittedName>
        <fullName evidence="5">RloB domain-containing protein</fullName>
    </submittedName>
    <submittedName>
        <fullName evidence="2">RloB family protein</fullName>
    </submittedName>
</protein>
<dbReference type="RefSeq" id="WP_055223295.1">
    <property type="nucleotide sequence ID" value="NZ_CYYW01000003.1"/>
</dbReference>
<evidence type="ECO:0000313" key="15">
    <source>
        <dbReference type="Proteomes" id="UP000283683"/>
    </source>
</evidence>
<reference evidence="4 12" key="1">
    <citation type="submission" date="2014-09" db="EMBL/GenBank/DDBJ databases">
        <title>Butyrate-producing bacteria isolated from human gut.</title>
        <authorList>
            <person name="Zhang Q."/>
            <person name="Zhao L."/>
        </authorList>
    </citation>
    <scope>NUCLEOTIDE SEQUENCE [LARGE SCALE GENOMIC DNA]</scope>
    <source>
        <strain evidence="4 12">R22</strain>
    </source>
</reference>
<reference evidence="1 11" key="2">
    <citation type="submission" date="2015-09" db="EMBL/GenBank/DDBJ databases">
        <authorList>
            <consortium name="Pathogen Informatics"/>
        </authorList>
    </citation>
    <scope>NUCLEOTIDE SEQUENCE [LARGE SCALE GENOMIC DNA]</scope>
    <source>
        <strain evidence="1 11">2789STDY5608860</strain>
    </source>
</reference>
<dbReference type="EMBL" id="CYYW01000003">
    <property type="protein sequence ID" value="CUN65435.1"/>
    <property type="molecule type" value="Genomic_DNA"/>
</dbReference>
<dbReference type="EMBL" id="JAJCJQ010000019">
    <property type="protein sequence ID" value="MCB6961489.1"/>
    <property type="molecule type" value="Genomic_DNA"/>
</dbReference>
<evidence type="ECO:0000313" key="16">
    <source>
        <dbReference type="Proteomes" id="UP000285209"/>
    </source>
</evidence>
<evidence type="ECO:0000313" key="3">
    <source>
        <dbReference type="EMBL" id="MCC2747787.1"/>
    </source>
</evidence>
<evidence type="ECO:0000313" key="10">
    <source>
        <dbReference type="EMBL" id="RHL81411.1"/>
    </source>
</evidence>
<evidence type="ECO:0000313" key="14">
    <source>
        <dbReference type="Proteomes" id="UP000283431"/>
    </source>
</evidence>
<evidence type="ECO:0000313" key="1">
    <source>
        <dbReference type="EMBL" id="CUN65435.1"/>
    </source>
</evidence>
<proteinExistence type="predicted"/>
<dbReference type="EMBL" id="QSDV01000010">
    <property type="protein sequence ID" value="RGZ18694.1"/>
    <property type="molecule type" value="Genomic_DNA"/>
</dbReference>
<dbReference type="InterPro" id="IPR025591">
    <property type="entry name" value="RloB"/>
</dbReference>
<evidence type="ECO:0000313" key="18">
    <source>
        <dbReference type="Proteomes" id="UP000286341"/>
    </source>
</evidence>
<dbReference type="EMBL" id="JRFS01000042">
    <property type="protein sequence ID" value="PWE82562.1"/>
    <property type="molecule type" value="Genomic_DNA"/>
</dbReference>
<dbReference type="Proteomes" id="UP000283683">
    <property type="component" value="Unassembled WGS sequence"/>
</dbReference>
<dbReference type="EMBL" id="JAJFBX010000019">
    <property type="protein sequence ID" value="MCC2747787.1"/>
    <property type="molecule type" value="Genomic_DNA"/>
</dbReference>
<dbReference type="EMBL" id="QSFZ01000002">
    <property type="protein sequence ID" value="RHA93821.1"/>
    <property type="molecule type" value="Genomic_DNA"/>
</dbReference>
<dbReference type="Proteomes" id="UP000286220">
    <property type="component" value="Unassembled WGS sequence"/>
</dbReference>
<evidence type="ECO:0000313" key="6">
    <source>
        <dbReference type="EMBL" id="RGZ18694.1"/>
    </source>
</evidence>
<sequence>MSLKPPKKSDLGKSWMKPRRDKNILICPEYHLIVTEGTETEPQYFEAIRTIINSQYRDKIQLDIHGAGDNTLSLLDKAMNLVMNNPNGYKHVWIVYDTDDFPAKRINKTNELCINMSTEETQYHAIWSNQCIELWFLLHFSFVQSDIHRSDYWPKLSEWLKNIGQGEYSKGRADMFQILRPFMDFAITNAERLDAMNEGKTPASSAPGTKVHELIKHLRPYLKIG</sequence>
<evidence type="ECO:0000313" key="17">
    <source>
        <dbReference type="Proteomes" id="UP000286220"/>
    </source>
</evidence>
<dbReference type="Proteomes" id="UP001197741">
    <property type="component" value="Unassembled WGS sequence"/>
</dbReference>
<evidence type="ECO:0000313" key="2">
    <source>
        <dbReference type="EMBL" id="MCB6961489.1"/>
    </source>
</evidence>
<dbReference type="Pfam" id="PF13707">
    <property type="entry name" value="RloB"/>
    <property type="match status" value="1"/>
</dbReference>
<dbReference type="Proteomes" id="UP000245905">
    <property type="component" value="Unassembled WGS sequence"/>
</dbReference>
<name>A0A173YQT6_9FIRM</name>
<dbReference type="EMBL" id="QSEN01000006">
    <property type="protein sequence ID" value="RGZ75843.1"/>
    <property type="molecule type" value="Genomic_DNA"/>
</dbReference>
<evidence type="ECO:0000313" key="9">
    <source>
        <dbReference type="EMBL" id="RHA93821.1"/>
    </source>
</evidence>
<dbReference type="Proteomes" id="UP001197847">
    <property type="component" value="Unassembled WGS sequence"/>
</dbReference>
<evidence type="ECO:0000313" key="8">
    <source>
        <dbReference type="EMBL" id="RHA08756.1"/>
    </source>
</evidence>
<reference evidence="3" key="5">
    <citation type="submission" date="2021-10" db="EMBL/GenBank/DDBJ databases">
        <title>Collection of gut derived symbiotic bacterial strains cultured from healthy donors.</title>
        <authorList>
            <person name="Lin H."/>
            <person name="Littmann E."/>
            <person name="Claire K."/>
            <person name="Pamer E."/>
        </authorList>
    </citation>
    <scope>NUCLEOTIDE SEQUENCE</scope>
    <source>
        <strain evidence="3">MSK.22.92</strain>
    </source>
</reference>
<evidence type="ECO:0000313" key="5">
    <source>
        <dbReference type="EMBL" id="RGW85534.1"/>
    </source>
</evidence>
<dbReference type="EMBL" id="QSAZ01000016">
    <property type="protein sequence ID" value="RGW85534.1"/>
    <property type="molecule type" value="Genomic_DNA"/>
</dbReference>
<reference evidence="13 14" key="3">
    <citation type="submission" date="2018-08" db="EMBL/GenBank/DDBJ databases">
        <title>A genome reference for cultivated species of the human gut microbiota.</title>
        <authorList>
            <person name="Zou Y."/>
            <person name="Xue W."/>
            <person name="Luo G."/>
        </authorList>
    </citation>
    <scope>NUCLEOTIDE SEQUENCE [LARGE SCALE GENOMIC DNA]</scope>
    <source>
        <strain evidence="5 15">AF06-19</strain>
        <strain evidence="10 13">AF36-2BH</strain>
        <strain evidence="9 17">AM42-17AT</strain>
        <strain evidence="8 18">AM44-1AT</strain>
        <strain evidence="7 14">AM48-7</strain>
        <strain evidence="6 16">AM54-25XD</strain>
    </source>
</reference>
<dbReference type="AlphaFoldDB" id="A0A173YQT6"/>
<evidence type="ECO:0000313" key="12">
    <source>
        <dbReference type="Proteomes" id="UP000245905"/>
    </source>
</evidence>
<reference evidence="2" key="4">
    <citation type="submission" date="2021-10" db="EMBL/GenBank/DDBJ databases">
        <title>Collection of gut derived symbiotic bacterial strains cultured from healthy donors.</title>
        <authorList>
            <person name="Lin H."/>
            <person name="Littmann E."/>
            <person name="Kohout C."/>
            <person name="Pamer E.G."/>
        </authorList>
    </citation>
    <scope>NUCLEOTIDE SEQUENCE</scope>
    <source>
        <strain evidence="2">DFI.7.28A</strain>
    </source>
</reference>
<dbReference type="Proteomes" id="UP000286341">
    <property type="component" value="Unassembled WGS sequence"/>
</dbReference>
<evidence type="ECO:0000313" key="4">
    <source>
        <dbReference type="EMBL" id="PWE82562.1"/>
    </source>
</evidence>
<accession>A0A173YQT6</accession>
<dbReference type="Proteomes" id="UP000285209">
    <property type="component" value="Unassembled WGS sequence"/>
</dbReference>
<dbReference type="Proteomes" id="UP000283431">
    <property type="component" value="Unassembled WGS sequence"/>
</dbReference>
<gene>
    <name evidence="10" type="ORF">DW001_04835</name>
    <name evidence="9" type="ORF">DW912_02020</name>
    <name evidence="8" type="ORF">DW948_15005</name>
    <name evidence="7" type="ORF">DW975_04905</name>
    <name evidence="5" type="ORF">DWV45_13640</name>
    <name evidence="6" type="ORF">DXA03_07590</name>
    <name evidence="1" type="ORF">ERS852417_00753</name>
    <name evidence="4" type="ORF">LD38_14965</name>
    <name evidence="2" type="ORF">LIZ82_11405</name>
    <name evidence="3" type="ORF">LK487_12235</name>
</gene>
<evidence type="ECO:0000313" key="7">
    <source>
        <dbReference type="EMBL" id="RGZ75843.1"/>
    </source>
</evidence>
<evidence type="ECO:0000313" key="13">
    <source>
        <dbReference type="Proteomes" id="UP000266698"/>
    </source>
</evidence>
<dbReference type="Proteomes" id="UP000266698">
    <property type="component" value="Unassembled WGS sequence"/>
</dbReference>
<evidence type="ECO:0000313" key="11">
    <source>
        <dbReference type="Proteomes" id="UP000095384"/>
    </source>
</evidence>
<organism evidence="1 11">
    <name type="scientific">Agathobacter rectalis</name>
    <dbReference type="NCBI Taxonomy" id="39491"/>
    <lineage>
        <taxon>Bacteria</taxon>
        <taxon>Bacillati</taxon>
        <taxon>Bacillota</taxon>
        <taxon>Clostridia</taxon>
        <taxon>Lachnospirales</taxon>
        <taxon>Lachnospiraceae</taxon>
        <taxon>Agathobacter</taxon>
    </lineage>
</organism>